<dbReference type="AlphaFoldDB" id="A0A7D5P5Q2"/>
<comment type="pathway">
    <text evidence="1 4">Glycan biosynthesis; trehalose biosynthesis.</text>
</comment>
<dbReference type="InterPro" id="IPR036412">
    <property type="entry name" value="HAD-like_sf"/>
</dbReference>
<dbReference type="Gene3D" id="3.40.50.1000">
    <property type="entry name" value="HAD superfamily/HAD-like"/>
    <property type="match status" value="1"/>
</dbReference>
<protein>
    <recommendedName>
        <fullName evidence="4">Trehalose 6-phosphate phosphatase</fullName>
        <ecNumber evidence="4">3.1.3.12</ecNumber>
    </recommendedName>
</protein>
<evidence type="ECO:0000256" key="4">
    <source>
        <dbReference type="RuleBase" id="RU361117"/>
    </source>
</evidence>
<evidence type="ECO:0000313" key="6">
    <source>
        <dbReference type="Proteomes" id="UP000509667"/>
    </source>
</evidence>
<dbReference type="Pfam" id="PF02358">
    <property type="entry name" value="Trehalose_PPase"/>
    <property type="match status" value="1"/>
</dbReference>
<dbReference type="KEGG" id="hrr:HZS55_22200"/>
<proteinExistence type="inferred from homology"/>
<keyword evidence="3 4" id="KW-0378">Hydrolase</keyword>
<reference evidence="5 6" key="1">
    <citation type="submission" date="2020-07" db="EMBL/GenBank/DDBJ databases">
        <title>Halosimplex pelagicum sp. nov. and Halosimplex rubrum sp. nov., isolated from salted brown alga Laminaria, and emended description of the genus Halosimplex.</title>
        <authorList>
            <person name="Cui H."/>
        </authorList>
    </citation>
    <scope>NUCLEOTIDE SEQUENCE [LARGE SCALE GENOMIC DNA]</scope>
    <source>
        <strain evidence="5 6">R27</strain>
    </source>
</reference>
<dbReference type="GO" id="GO:0004805">
    <property type="term" value="F:trehalose-phosphatase activity"/>
    <property type="evidence" value="ECO:0007669"/>
    <property type="project" value="UniProtKB-EC"/>
</dbReference>
<name>A0A7D5P5Q2_9EURY</name>
<keyword evidence="4" id="KW-0479">Metal-binding</keyword>
<dbReference type="Proteomes" id="UP000509667">
    <property type="component" value="Chromosome"/>
</dbReference>
<dbReference type="GO" id="GO:0046872">
    <property type="term" value="F:metal ion binding"/>
    <property type="evidence" value="ECO:0007669"/>
    <property type="project" value="UniProtKB-KW"/>
</dbReference>
<organism evidence="5 6">
    <name type="scientific">Halosimplex rubrum</name>
    <dbReference type="NCBI Taxonomy" id="869889"/>
    <lineage>
        <taxon>Archaea</taxon>
        <taxon>Methanobacteriati</taxon>
        <taxon>Methanobacteriota</taxon>
        <taxon>Stenosarchaea group</taxon>
        <taxon>Halobacteria</taxon>
        <taxon>Halobacteriales</taxon>
        <taxon>Haloarculaceae</taxon>
        <taxon>Halosimplex</taxon>
    </lineage>
</organism>
<accession>A0A7D5P5Q2</accession>
<dbReference type="Gene3D" id="3.30.70.1020">
    <property type="entry name" value="Trehalose-6-phosphate phosphatase related protein, domain 2"/>
    <property type="match status" value="1"/>
</dbReference>
<evidence type="ECO:0000256" key="2">
    <source>
        <dbReference type="ARBA" id="ARBA00008770"/>
    </source>
</evidence>
<evidence type="ECO:0000313" key="5">
    <source>
        <dbReference type="EMBL" id="QLH79841.1"/>
    </source>
</evidence>
<comment type="function">
    <text evidence="4">Removes the phosphate from trehalose 6-phosphate to produce free trehalose.</text>
</comment>
<keyword evidence="4" id="KW-0460">Magnesium</keyword>
<evidence type="ECO:0000256" key="1">
    <source>
        <dbReference type="ARBA" id="ARBA00005199"/>
    </source>
</evidence>
<dbReference type="EMBL" id="CP058910">
    <property type="protein sequence ID" value="QLH79841.1"/>
    <property type="molecule type" value="Genomic_DNA"/>
</dbReference>
<dbReference type="PANTHER" id="PTHR43768:SF3">
    <property type="entry name" value="TREHALOSE 6-PHOSPHATE PHOSPHATASE"/>
    <property type="match status" value="1"/>
</dbReference>
<comment type="catalytic activity">
    <reaction evidence="4">
        <text>alpha,alpha-trehalose 6-phosphate + H2O = alpha,alpha-trehalose + phosphate</text>
        <dbReference type="Rhea" id="RHEA:23420"/>
        <dbReference type="ChEBI" id="CHEBI:15377"/>
        <dbReference type="ChEBI" id="CHEBI:16551"/>
        <dbReference type="ChEBI" id="CHEBI:43474"/>
        <dbReference type="ChEBI" id="CHEBI:58429"/>
        <dbReference type="EC" id="3.1.3.12"/>
    </reaction>
</comment>
<dbReference type="InterPro" id="IPR023214">
    <property type="entry name" value="HAD_sf"/>
</dbReference>
<comment type="cofactor">
    <cofactor evidence="4">
        <name>Mg(2+)</name>
        <dbReference type="ChEBI" id="CHEBI:18420"/>
    </cofactor>
</comment>
<sequence length="269" mass="29388">MQTTDATPLWLARETVADRLAAAPGVVCSLDFDGTLAPIVDDPDAAAMPPPLRERVVALRDCESVRVAVVSGRELADLRERVAVEGIAYAGNHGLERRVDGRRSVAPDARRGRDAVARVCDRLDDRLAHVPGVEIEDKDLTATVHVRDVPDERVPEVEHIVRDTVEEATNAGGPGMEVRDGKAIREIRPAVDRDKGRAVEQLADEAPDDWHPLYVGDDVTDEDAFRELADREDGLGVLVGERETAADYRLGDQRDVRELLDLVADAQCG</sequence>
<dbReference type="GeneID" id="56080637"/>
<dbReference type="SUPFAM" id="SSF56784">
    <property type="entry name" value="HAD-like"/>
    <property type="match status" value="1"/>
</dbReference>
<dbReference type="InterPro" id="IPR003337">
    <property type="entry name" value="Trehalose_PPase"/>
</dbReference>
<dbReference type="OrthoDB" id="70105at2157"/>
<dbReference type="EC" id="3.1.3.12" evidence="4"/>
<dbReference type="InterPro" id="IPR044651">
    <property type="entry name" value="OTSB-like"/>
</dbReference>
<keyword evidence="6" id="KW-1185">Reference proteome</keyword>
<comment type="similarity">
    <text evidence="2 4">Belongs to the trehalose phosphatase family.</text>
</comment>
<dbReference type="GO" id="GO:0005992">
    <property type="term" value="P:trehalose biosynthetic process"/>
    <property type="evidence" value="ECO:0007669"/>
    <property type="project" value="UniProtKB-UniPathway"/>
</dbReference>
<gene>
    <name evidence="5" type="primary">otsB</name>
    <name evidence="5" type="ORF">HZS55_22200</name>
</gene>
<dbReference type="PANTHER" id="PTHR43768">
    <property type="entry name" value="TREHALOSE 6-PHOSPHATE PHOSPHATASE"/>
    <property type="match status" value="1"/>
</dbReference>
<dbReference type="RefSeq" id="WP_179909704.1">
    <property type="nucleotide sequence ID" value="NZ_CP058910.1"/>
</dbReference>
<dbReference type="InterPro" id="IPR006379">
    <property type="entry name" value="HAD-SF_hydro_IIB"/>
</dbReference>
<dbReference type="NCBIfam" id="TIGR01484">
    <property type="entry name" value="HAD-SF-IIB"/>
    <property type="match status" value="1"/>
</dbReference>
<dbReference type="UniPathway" id="UPA00299"/>
<dbReference type="NCBIfam" id="TIGR00685">
    <property type="entry name" value="T6PP"/>
    <property type="match status" value="1"/>
</dbReference>
<evidence type="ECO:0000256" key="3">
    <source>
        <dbReference type="ARBA" id="ARBA00022801"/>
    </source>
</evidence>